<reference evidence="1" key="1">
    <citation type="submission" date="2020-04" db="EMBL/GenBank/DDBJ databases">
        <authorList>
            <person name="Alioto T."/>
            <person name="Alioto T."/>
            <person name="Gomez Garrido J."/>
        </authorList>
    </citation>
    <scope>NUCLEOTIDE SEQUENCE</scope>
    <source>
        <strain evidence="1">A484AB</strain>
    </source>
</reference>
<gene>
    <name evidence="1" type="ORF">PACLA_8A050574</name>
</gene>
<sequence>MKFSQVFVVLSVLFAISFGVPANWKENEDLMASNDNAVEEKRFVFTTWAAKKALGLALRAACKSGKLSGKIKGACICASMLGRDEESEAEKRWLFSSNVVKKLKSKVKSICNGRFGKFLGGPCGCITPFL</sequence>
<accession>A0A6S7G830</accession>
<organism evidence="1 2">
    <name type="scientific">Paramuricea clavata</name>
    <name type="common">Red gorgonian</name>
    <name type="synonym">Violescent sea-whip</name>
    <dbReference type="NCBI Taxonomy" id="317549"/>
    <lineage>
        <taxon>Eukaryota</taxon>
        <taxon>Metazoa</taxon>
        <taxon>Cnidaria</taxon>
        <taxon>Anthozoa</taxon>
        <taxon>Octocorallia</taxon>
        <taxon>Malacalcyonacea</taxon>
        <taxon>Plexauridae</taxon>
        <taxon>Paramuricea</taxon>
    </lineage>
</organism>
<dbReference type="EMBL" id="CACRXK020000756">
    <property type="protein sequence ID" value="CAB3984576.1"/>
    <property type="molecule type" value="Genomic_DNA"/>
</dbReference>
<keyword evidence="2" id="KW-1185">Reference proteome</keyword>
<evidence type="ECO:0000313" key="1">
    <source>
        <dbReference type="EMBL" id="CAB3984576.1"/>
    </source>
</evidence>
<dbReference type="Proteomes" id="UP001152795">
    <property type="component" value="Unassembled WGS sequence"/>
</dbReference>
<dbReference type="AlphaFoldDB" id="A0A6S7G830"/>
<protein>
    <submittedName>
        <fullName evidence="1">Uncharacterized protein</fullName>
    </submittedName>
</protein>
<proteinExistence type="predicted"/>
<name>A0A6S7G830_PARCT</name>
<comment type="caution">
    <text evidence="1">The sequence shown here is derived from an EMBL/GenBank/DDBJ whole genome shotgun (WGS) entry which is preliminary data.</text>
</comment>
<evidence type="ECO:0000313" key="2">
    <source>
        <dbReference type="Proteomes" id="UP001152795"/>
    </source>
</evidence>